<protein>
    <recommendedName>
        <fullName evidence="1">Polymerase/histidinol phosphatase N-terminal domain-containing protein</fullName>
    </recommendedName>
</protein>
<dbReference type="Pfam" id="PF02811">
    <property type="entry name" value="PHP"/>
    <property type="match status" value="1"/>
</dbReference>
<organism evidence="2 3">
    <name type="scientific">Candidatus Falkowbacteria bacterium CG10_big_fil_rev_8_21_14_0_10_39_9</name>
    <dbReference type="NCBI Taxonomy" id="1974566"/>
    <lineage>
        <taxon>Bacteria</taxon>
        <taxon>Candidatus Falkowiibacteriota</taxon>
    </lineage>
</organism>
<dbReference type="SMART" id="SM00481">
    <property type="entry name" value="POLIIIAc"/>
    <property type="match status" value="1"/>
</dbReference>
<sequence length="288" mass="33661">MKIDLQVHSTYSDGYLTPAQLAVFLAGRGVKVASLTDYNTLAGQKEFKAACAKRHIKAILGLELYVKVGGRRLNILWYNYQAESVELQKILLETHLRRRRNVRVKLEQLQKLGFHLEVEAILSKHPNYIPVNKVADELFSVPYNQKKIKRELGLKNPREEDLMVEYFFNKQTGKLQDAYISLERIMKLRKKVGGQIIFCHPGHYNKMRGKIIPKLKQMGLDGLELLSPHHNHETIMYIQYLAEEFNFITTGGSDFHKFELPDKKIKYSWQWFEINSRYLRKIDKIIGK</sequence>
<dbReference type="InterPro" id="IPR004013">
    <property type="entry name" value="PHP_dom"/>
</dbReference>
<dbReference type="Gene3D" id="3.20.20.140">
    <property type="entry name" value="Metal-dependent hydrolases"/>
    <property type="match status" value="1"/>
</dbReference>
<evidence type="ECO:0000313" key="3">
    <source>
        <dbReference type="Proteomes" id="UP000228900"/>
    </source>
</evidence>
<dbReference type="PANTHER" id="PTHR42924">
    <property type="entry name" value="EXONUCLEASE"/>
    <property type="match status" value="1"/>
</dbReference>
<evidence type="ECO:0000259" key="1">
    <source>
        <dbReference type="SMART" id="SM00481"/>
    </source>
</evidence>
<dbReference type="SUPFAM" id="SSF89550">
    <property type="entry name" value="PHP domain-like"/>
    <property type="match status" value="1"/>
</dbReference>
<name>A0A2M6WPV0_9BACT</name>
<accession>A0A2M6WPV0</accession>
<dbReference type="EMBL" id="PFAQ01000036">
    <property type="protein sequence ID" value="PIT94792.1"/>
    <property type="molecule type" value="Genomic_DNA"/>
</dbReference>
<dbReference type="Proteomes" id="UP000228900">
    <property type="component" value="Unassembled WGS sequence"/>
</dbReference>
<comment type="caution">
    <text evidence="2">The sequence shown here is derived from an EMBL/GenBank/DDBJ whole genome shotgun (WGS) entry which is preliminary data.</text>
</comment>
<dbReference type="AlphaFoldDB" id="A0A2M6WPV0"/>
<dbReference type="InterPro" id="IPR003141">
    <property type="entry name" value="Pol/His_phosphatase_N"/>
</dbReference>
<dbReference type="GO" id="GO:0004534">
    <property type="term" value="F:5'-3' RNA exonuclease activity"/>
    <property type="evidence" value="ECO:0007669"/>
    <property type="project" value="TreeGrafter"/>
</dbReference>
<dbReference type="InterPro" id="IPR016195">
    <property type="entry name" value="Pol/histidinol_Pase-like"/>
</dbReference>
<feature type="domain" description="Polymerase/histidinol phosphatase N-terminal" evidence="1">
    <location>
        <begin position="3"/>
        <end position="68"/>
    </location>
</feature>
<dbReference type="Gene3D" id="1.10.150.650">
    <property type="match status" value="1"/>
</dbReference>
<dbReference type="GO" id="GO:0035312">
    <property type="term" value="F:5'-3' DNA exonuclease activity"/>
    <property type="evidence" value="ECO:0007669"/>
    <property type="project" value="TreeGrafter"/>
</dbReference>
<dbReference type="InterPro" id="IPR052018">
    <property type="entry name" value="PHP_domain"/>
</dbReference>
<evidence type="ECO:0000313" key="2">
    <source>
        <dbReference type="EMBL" id="PIT94792.1"/>
    </source>
</evidence>
<proteinExistence type="predicted"/>
<reference evidence="3" key="1">
    <citation type="submission" date="2017-09" db="EMBL/GenBank/DDBJ databases">
        <title>Depth-based differentiation of microbial function through sediment-hosted aquifers and enrichment of novel symbionts in the deep terrestrial subsurface.</title>
        <authorList>
            <person name="Probst A.J."/>
            <person name="Ladd B."/>
            <person name="Jarett J.K."/>
            <person name="Geller-Mcgrath D.E."/>
            <person name="Sieber C.M.K."/>
            <person name="Emerson J.B."/>
            <person name="Anantharaman K."/>
            <person name="Thomas B.C."/>
            <person name="Malmstrom R."/>
            <person name="Stieglmeier M."/>
            <person name="Klingl A."/>
            <person name="Woyke T."/>
            <person name="Ryan C.M."/>
            <person name="Banfield J.F."/>
        </authorList>
    </citation>
    <scope>NUCLEOTIDE SEQUENCE [LARGE SCALE GENOMIC DNA]</scope>
</reference>
<gene>
    <name evidence="2" type="ORF">COT98_02135</name>
</gene>
<dbReference type="PANTHER" id="PTHR42924:SF3">
    <property type="entry name" value="POLYMERASE_HISTIDINOL PHOSPHATASE N-TERMINAL DOMAIN-CONTAINING PROTEIN"/>
    <property type="match status" value="1"/>
</dbReference>